<proteinExistence type="predicted"/>
<gene>
    <name evidence="9" type="ORF">MIZ03_2418</name>
</gene>
<dbReference type="SUPFAM" id="SSF53474">
    <property type="entry name" value="alpha/beta-Hydrolases"/>
    <property type="match status" value="1"/>
</dbReference>
<dbReference type="Proteomes" id="UP000824366">
    <property type="component" value="Chromosome"/>
</dbReference>
<dbReference type="PRINTS" id="PR00313">
    <property type="entry name" value="CABNDNGRPT"/>
</dbReference>
<evidence type="ECO:0000256" key="4">
    <source>
        <dbReference type="ARBA" id="ARBA00022656"/>
    </source>
</evidence>
<dbReference type="PANTHER" id="PTHR38340:SF1">
    <property type="entry name" value="S-LAYER PROTEIN"/>
    <property type="match status" value="1"/>
</dbReference>
<dbReference type="EMBL" id="AP024238">
    <property type="protein sequence ID" value="BCO27530.1"/>
    <property type="molecule type" value="Genomic_DNA"/>
</dbReference>
<feature type="region of interest" description="Disordered" evidence="8">
    <location>
        <begin position="2316"/>
        <end position="2335"/>
    </location>
</feature>
<evidence type="ECO:0000256" key="3">
    <source>
        <dbReference type="ARBA" id="ARBA00022525"/>
    </source>
</evidence>
<evidence type="ECO:0000256" key="2">
    <source>
        <dbReference type="ARBA" id="ARBA00004613"/>
    </source>
</evidence>
<dbReference type="PROSITE" id="PS00330">
    <property type="entry name" value="HEMOLYSIN_CALCIUM"/>
    <property type="match status" value="8"/>
</dbReference>
<dbReference type="Gene3D" id="3.40.50.1820">
    <property type="entry name" value="alpha/beta hydrolase"/>
    <property type="match status" value="1"/>
</dbReference>
<feature type="region of interest" description="Disordered" evidence="8">
    <location>
        <begin position="689"/>
        <end position="712"/>
    </location>
</feature>
<keyword evidence="10" id="KW-1185">Reference proteome</keyword>
<comment type="subcellular location">
    <subcellularLocation>
        <location evidence="1">Membrane</location>
    </subcellularLocation>
    <subcellularLocation>
        <location evidence="2">Secreted</location>
    </subcellularLocation>
</comment>
<dbReference type="Gene3D" id="2.150.10.10">
    <property type="entry name" value="Serralysin-like metalloprotease, C-terminal"/>
    <property type="match status" value="16"/>
</dbReference>
<dbReference type="InterPro" id="IPR011049">
    <property type="entry name" value="Serralysin-like_metalloprot_C"/>
</dbReference>
<feature type="region of interest" description="Disordered" evidence="8">
    <location>
        <begin position="1516"/>
        <end position="1556"/>
    </location>
</feature>
<dbReference type="InterPro" id="IPR003995">
    <property type="entry name" value="RTX_toxin_determinant-A"/>
</dbReference>
<sequence length="2335" mass="238480">MTTNLEYALFSANVYGNSPLVRYEQNTLPIPDGWDPIGTPVILSDGFMARAYQKGSEIVISYAGTTNEDAMDWLTGNVPGASAGYLAPQITDAAKFYLDVVKNNPGVSNISFTGHSMGGGLASLMAVYFDKPAVVFDQAPFQKSADSSTVVSALKNALTAAGYTLPSTFSSYIALDPTGALIPSPTRQARDEQVTQIYTKGEALSLASTTMLNFVSAGLGLISPKLWMLGAGVDKVCGSEIEIDPHAQTVLDWGTTAWGYTVTSGDPVTLHSITLLAGFLQSPDFLSVVRAYPELLPRMFSGLYANDPKNKINANLTDLLVQREYRGEGALGALAVDVNKINRTEGLTSLKDLPGSDSKGMNNVAAILMDAVLANLYAQGKTRAPEQGFVGKFDTLLRSVTGGLTADLQTLNKEADKVEVELNRMLGLLLGDEGNSVPHAHYARWTLQSGANALAADFNADAREDVVIGYNTADTINGGGGDDVLAGLDGADTLNGGAGLDRIYGGEGNDILNGGLCGDWLYGGAGSDTYQLKSGELFDVIQDSDGNGKITVNGTQLTGGKKADDNYWISADKQWGYLLTSGGDLVISKGSSLDTITIRNWQSNGGNQLGIVLDNAQAPVDPKTGIRIFTGDQHAQLNASGYYKWGETSWAADGTLTAGVAEADFADVISGTTGVDKISGLGGNDALNGGAGNDDMDGGSGDDLIGGGGGSDNINGGTGNDIIFSALDLNVPQRIKADDTWKMPAGQTLVIQGSTWGYAVDKTSQSTNYPSYLGPLAQDDAPDVVNAGAGDDTVVTGRGDDRIDGGLGSDSLWGGGGNDIITAGDGGDIIFGDGDASGTWDPALFTSAAEHGNDFLDGGAGDDMIVGGGGNDALYGGVDNDVLFGDNSERGLEEGVHGNDYLDGEDGNDQLMGGGKDDTLYGGAGDDKLWGDSSGLTDAPTYVSLASQGNDYLDGEDGNDYLEGGAKDDTLYGGAGNDQLWGDTSADNVANPADNALLWGNDYLDGEDGNDQLVGGGKDDTLFGGTGDDNLYGDENIAVLQGPYNGNDYLDGEDGNDQLVGGGGDDTLYGGAGDDKLFGDDELSRVAAEFQGNDILDGEDGNDYLDGGGGDDTLYGGTGNDTLKGGLGNNYLDGGDDTDSLEVSSDSNILLGGAGDDQLLVTSGNDNLLDGQDGNDRLFVTGDNNSLAGGDGLDYLNIVSGNGNKLDGGQGDDLLDTTGDNNVLSGGLGDDQLQTASGQQNMLNGDDGNDQLFVTGNNNTLQGGADNDQLDVTSGNGNILDGQDGDDLLFVAGNNNTLLGGTGNDQLDMTSGDGNTLDGQEGNDRFFVIGNNNTLMGGADNDRLEITSGTNNTLMGGADNDRLEITSGTNNTLLGGEGNDVLLVGSGGNYLDGGAGRDIYAFRPGSGVNHISDSGGGNTVQFYRSFASAGLVLGIGSLKLSFADGDVLHIDGFDPEDPINSCAVDTFIFEDRSFTLPELLALGAPDITGTPQDDVLQGTPLGEHIDALAGNDTVSGGAGNDTISGGEGDDTLLGNSGDDTLAGGAGSNTLSGGTGNDTYVVSSPEDTVIELAGEGVDTVQSSVSYTLGDNVENLTLVGSAYQGTGNALDNRIDASATVDGVSLQSGGGNDTLMGGYGRDYLYGGAGNSTLIGNADDDVLVSGDGTDTMIGGRGNDNYTVNNAADVVIENAGEGNDVVNASVSYTLSNNIEIIELTGTENIDAIGNELNNQLWGNSGNNILQGGAGNDDFFGLGGRDTLIGGTGDDYYLVQDANTVVVEAEGEGLDTVGSIVSYGLSDHVEKLILNGNSDISGTGNAQDNAIIGNSGANTLDGGGGADEMRGGLGEDVYFVDNVNDRTIEDWVGPTYSNGWNGEFQLPEADTVNASVSFALGQNLENLNLLGADDLRGTGNVLDNVITGNSGDNILSGLAGSDVLDGGVGADVLDGGSGSDVYYVDDVADQVIDTTAGEMRTSWYWGRSDQGFEKGWWSDYDRVNSSVSFVLGSNLEQLDLTGSADIDGRGNDLANLINGNDANNVLEGFGGEDALAGGAGDDVLAGGDSNDRLDGGLGSDAMAGGAGDDTYWVDDAGDVVVEQAGEGVDLVYGSVDITLTADVENLSLLDGAVVGIGNDSDNQILANTADNFLDAGAGDDVVDGFAGNDVLKGGDGNDNLFGGHDDFVESGSNTLFGNADTIDGGSGNDTIDGGSGDDMIMGGSGDDTLFGGRNDGAEGGDTLSNNDQITGGDGNDAIDGGSGADTLLGGAGNDVIYGGDSGGSRYYDPGSDSLVNMSDDDFIDGGDGNDEVYGEQGNDVVLGGGGDDLMDGGSGNDVLMGGGWG</sequence>
<keyword evidence="6" id="KW-0843">Virulence</keyword>
<dbReference type="Pfam" id="PF26363">
    <property type="entry name" value="Phospholipase-like"/>
    <property type="match status" value="1"/>
</dbReference>
<evidence type="ECO:0000313" key="10">
    <source>
        <dbReference type="Proteomes" id="UP000824366"/>
    </source>
</evidence>
<evidence type="ECO:0000256" key="5">
    <source>
        <dbReference type="ARBA" id="ARBA00022737"/>
    </source>
</evidence>
<feature type="compositionally biased region" description="Gly residues" evidence="8">
    <location>
        <begin position="698"/>
        <end position="712"/>
    </location>
</feature>
<evidence type="ECO:0000256" key="6">
    <source>
        <dbReference type="ARBA" id="ARBA00023026"/>
    </source>
</evidence>
<dbReference type="RefSeq" id="WP_223912637.1">
    <property type="nucleotide sequence ID" value="NZ_AP024238.1"/>
</dbReference>
<dbReference type="InterPro" id="IPR029058">
    <property type="entry name" value="AB_hydrolase_fold"/>
</dbReference>
<evidence type="ECO:0000256" key="8">
    <source>
        <dbReference type="SAM" id="MobiDB-lite"/>
    </source>
</evidence>
<evidence type="ECO:0000256" key="1">
    <source>
        <dbReference type="ARBA" id="ARBA00004370"/>
    </source>
</evidence>
<accession>A0ABN6D667</accession>
<dbReference type="Gene3D" id="2.160.20.160">
    <property type="match status" value="1"/>
</dbReference>
<protein>
    <submittedName>
        <fullName evidence="9">Uncharacterized protein</fullName>
    </submittedName>
</protein>
<dbReference type="SUPFAM" id="SSF51120">
    <property type="entry name" value="beta-Roll"/>
    <property type="match status" value="13"/>
</dbReference>
<keyword evidence="7" id="KW-0472">Membrane</keyword>
<keyword evidence="5" id="KW-0677">Repeat</keyword>
<dbReference type="Pfam" id="PF00353">
    <property type="entry name" value="HemolysinCabind"/>
    <property type="match status" value="27"/>
</dbReference>
<dbReference type="InterPro" id="IPR050557">
    <property type="entry name" value="RTX_toxin/Mannuronan_C5-epim"/>
</dbReference>
<name>A0ABN6D667_9BURK</name>
<keyword evidence="3" id="KW-0964">Secreted</keyword>
<dbReference type="InterPro" id="IPR018511">
    <property type="entry name" value="Hemolysin-typ_Ca-bd_CS"/>
</dbReference>
<evidence type="ECO:0000256" key="7">
    <source>
        <dbReference type="ARBA" id="ARBA00023136"/>
    </source>
</evidence>
<reference evidence="9 10" key="1">
    <citation type="journal article" date="2021" name="Microbiol. Spectr.">
        <title>A Single Bacterium Capable of Oxidation and Reduction of Iron at Circumneutral pH.</title>
        <authorList>
            <person name="Kato S."/>
            <person name="Ohkuma M."/>
        </authorList>
    </citation>
    <scope>NUCLEOTIDE SEQUENCE [LARGE SCALE GENOMIC DNA]</scope>
    <source>
        <strain evidence="9 10">MIZ03</strain>
    </source>
</reference>
<dbReference type="InterPro" id="IPR001343">
    <property type="entry name" value="Hemolysn_Ca-bd"/>
</dbReference>
<dbReference type="PRINTS" id="PR01488">
    <property type="entry name" value="RTXTOXINA"/>
</dbReference>
<feature type="compositionally biased region" description="Polar residues" evidence="8">
    <location>
        <begin position="1547"/>
        <end position="1556"/>
    </location>
</feature>
<dbReference type="PANTHER" id="PTHR38340">
    <property type="entry name" value="S-LAYER PROTEIN"/>
    <property type="match status" value="1"/>
</dbReference>
<feature type="region of interest" description="Disordered" evidence="8">
    <location>
        <begin position="2225"/>
        <end position="2251"/>
    </location>
</feature>
<evidence type="ECO:0000313" key="9">
    <source>
        <dbReference type="EMBL" id="BCO27530.1"/>
    </source>
</evidence>
<feature type="region of interest" description="Disordered" evidence="8">
    <location>
        <begin position="895"/>
        <end position="918"/>
    </location>
</feature>
<organism evidence="9 10">
    <name type="scientific">Rhodoferax lithotrophicus</name>
    <dbReference type="NCBI Taxonomy" id="2798804"/>
    <lineage>
        <taxon>Bacteria</taxon>
        <taxon>Pseudomonadati</taxon>
        <taxon>Pseudomonadota</taxon>
        <taxon>Betaproteobacteria</taxon>
        <taxon>Burkholderiales</taxon>
        <taxon>Comamonadaceae</taxon>
        <taxon>Rhodoferax</taxon>
    </lineage>
</organism>
<keyword evidence="4" id="KW-0800">Toxin</keyword>